<dbReference type="SUPFAM" id="SSF48452">
    <property type="entry name" value="TPR-like"/>
    <property type="match status" value="1"/>
</dbReference>
<proteinExistence type="predicted"/>
<name>A0ABS4TQJ2_9PSEU</name>
<evidence type="ECO:0008006" key="3">
    <source>
        <dbReference type="Google" id="ProtNLM"/>
    </source>
</evidence>
<accession>A0ABS4TQJ2</accession>
<dbReference type="EMBL" id="JAGINW010000001">
    <property type="protein sequence ID" value="MBP2326210.1"/>
    <property type="molecule type" value="Genomic_DNA"/>
</dbReference>
<sequence>MSESRERVRQLVAEQTTAANRARALTALGRPADAIDVCTQALGTTSEPETQGDLLVLRALAHAELFEVDPVLGDLLRTPASRGRGRVWRSAA</sequence>
<dbReference type="Proteomes" id="UP001519332">
    <property type="component" value="Unassembled WGS sequence"/>
</dbReference>
<evidence type="ECO:0000313" key="1">
    <source>
        <dbReference type="EMBL" id="MBP2326210.1"/>
    </source>
</evidence>
<dbReference type="RefSeq" id="WP_209643299.1">
    <property type="nucleotide sequence ID" value="NZ_JAGINW010000001.1"/>
</dbReference>
<reference evidence="1 2" key="1">
    <citation type="submission" date="2021-03" db="EMBL/GenBank/DDBJ databases">
        <title>Sequencing the genomes of 1000 actinobacteria strains.</title>
        <authorList>
            <person name="Klenk H.-P."/>
        </authorList>
    </citation>
    <scope>NUCLEOTIDE SEQUENCE [LARGE SCALE GENOMIC DNA]</scope>
    <source>
        <strain evidence="1 2">DSM 46670</strain>
    </source>
</reference>
<keyword evidence="2" id="KW-1185">Reference proteome</keyword>
<evidence type="ECO:0000313" key="2">
    <source>
        <dbReference type="Proteomes" id="UP001519332"/>
    </source>
</evidence>
<comment type="caution">
    <text evidence="1">The sequence shown here is derived from an EMBL/GenBank/DDBJ whole genome shotgun (WGS) entry which is preliminary data.</text>
</comment>
<protein>
    <recommendedName>
        <fullName evidence="3">Tetratricopeptide repeat protein</fullName>
    </recommendedName>
</protein>
<organism evidence="1 2">
    <name type="scientific">Kibdelosporangium banguiense</name>
    <dbReference type="NCBI Taxonomy" id="1365924"/>
    <lineage>
        <taxon>Bacteria</taxon>
        <taxon>Bacillati</taxon>
        <taxon>Actinomycetota</taxon>
        <taxon>Actinomycetes</taxon>
        <taxon>Pseudonocardiales</taxon>
        <taxon>Pseudonocardiaceae</taxon>
        <taxon>Kibdelosporangium</taxon>
    </lineage>
</organism>
<gene>
    <name evidence="1" type="ORF">JOF56_006595</name>
</gene>
<dbReference type="InterPro" id="IPR011990">
    <property type="entry name" value="TPR-like_helical_dom_sf"/>
</dbReference>